<protein>
    <submittedName>
        <fullName evidence="3">Amidohydrolase</fullName>
    </submittedName>
</protein>
<proteinExistence type="predicted"/>
<feature type="binding site" evidence="1">
    <location>
        <position position="103"/>
    </location>
    <ligand>
        <name>Mn(2+)</name>
        <dbReference type="ChEBI" id="CHEBI:29035"/>
        <label>2</label>
    </ligand>
</feature>
<evidence type="ECO:0000256" key="1">
    <source>
        <dbReference type="PIRSR" id="PIRSR005962-1"/>
    </source>
</evidence>
<dbReference type="SUPFAM" id="SSF53187">
    <property type="entry name" value="Zn-dependent exopeptidases"/>
    <property type="match status" value="1"/>
</dbReference>
<dbReference type="InterPro" id="IPR011650">
    <property type="entry name" value="Peptidase_M20_dimer"/>
</dbReference>
<dbReference type="InterPro" id="IPR017439">
    <property type="entry name" value="Amidohydrolase"/>
</dbReference>
<dbReference type="RefSeq" id="WP_143846638.1">
    <property type="nucleotide sequence ID" value="NZ_VLXZ01000001.1"/>
</dbReference>
<dbReference type="PANTHER" id="PTHR11014">
    <property type="entry name" value="PEPTIDASE M20 FAMILY MEMBER"/>
    <property type="match status" value="1"/>
</dbReference>
<accession>A0A554A3M9</accession>
<dbReference type="Gene3D" id="3.30.70.360">
    <property type="match status" value="1"/>
</dbReference>
<dbReference type="AlphaFoldDB" id="A0A554A3M9"/>
<keyword evidence="3" id="KW-0378">Hydrolase</keyword>
<comment type="caution">
    <text evidence="3">The sequence shown here is derived from an EMBL/GenBank/DDBJ whole genome shotgun (WGS) entry which is preliminary data.</text>
</comment>
<organism evidence="3 4">
    <name type="scientific">Alkalicoccobacillus porphyridii</name>
    <dbReference type="NCBI Taxonomy" id="2597270"/>
    <lineage>
        <taxon>Bacteria</taxon>
        <taxon>Bacillati</taxon>
        <taxon>Bacillota</taxon>
        <taxon>Bacilli</taxon>
        <taxon>Bacillales</taxon>
        <taxon>Bacillaceae</taxon>
        <taxon>Alkalicoccobacillus</taxon>
    </lineage>
</organism>
<feature type="binding site" evidence="1">
    <location>
        <position position="367"/>
    </location>
    <ligand>
        <name>Mn(2+)</name>
        <dbReference type="ChEBI" id="CHEBI:29035"/>
        <label>2</label>
    </ligand>
</feature>
<sequence length="400" mass="43601">MKHASVQMAEAMSDRLIEWRRYIHQHPEISFQEKYTGEYIASVLAEIPGLSIENGVAGYGVVGRFSNGEGPTIALRADIDALPIEEENICEYASRHKGVMHACGHDAHTAILLGAVHIIADQLRALDWRGTVLFLFQPAEEAIDESGRSGAVYMIEEGALEKVDAVLALHMCPWLSVGEMQVHDGASMASVDVFSGTIEGTGGHGAYPHFGTDPIWMMSRVLDTLYSLVNRRISALDPAVISVGKIEAGHASNIIPTKVLIEGTIRAYHEETREQLHDHVKASFHLADQLGGKGDCTVTRGEPALYNDAAINQALKETVTTLYPDIIIHDAPFGMGGEDFSYMTKKAPGAMFFLGCGFSDGMNRDLHTPIFDVNEDCLQMGAAIMAESAIRYVTCKEPVE</sequence>
<dbReference type="Gene3D" id="3.40.630.10">
    <property type="entry name" value="Zn peptidases"/>
    <property type="match status" value="1"/>
</dbReference>
<keyword evidence="1" id="KW-0464">Manganese</keyword>
<dbReference type="Pfam" id="PF01546">
    <property type="entry name" value="Peptidase_M20"/>
    <property type="match status" value="1"/>
</dbReference>
<feature type="binding site" evidence="1">
    <location>
        <position position="170"/>
    </location>
    <ligand>
        <name>Mn(2+)</name>
        <dbReference type="ChEBI" id="CHEBI:29035"/>
        <label>2</label>
    </ligand>
</feature>
<feature type="domain" description="Peptidase M20 dimerisation" evidence="2">
    <location>
        <begin position="197"/>
        <end position="282"/>
    </location>
</feature>
<feature type="binding site" evidence="1">
    <location>
        <position position="141"/>
    </location>
    <ligand>
        <name>Mn(2+)</name>
        <dbReference type="ChEBI" id="CHEBI:29035"/>
        <label>2</label>
    </ligand>
</feature>
<dbReference type="SUPFAM" id="SSF55031">
    <property type="entry name" value="Bacterial exopeptidase dimerisation domain"/>
    <property type="match status" value="1"/>
</dbReference>
<gene>
    <name evidence="3" type="ORF">FN960_01710</name>
</gene>
<dbReference type="PIRSF" id="PIRSF005962">
    <property type="entry name" value="Pept_M20D_amidohydro"/>
    <property type="match status" value="1"/>
</dbReference>
<dbReference type="InterPro" id="IPR036264">
    <property type="entry name" value="Bact_exopeptidase_dim_dom"/>
</dbReference>
<dbReference type="GO" id="GO:0046872">
    <property type="term" value="F:metal ion binding"/>
    <property type="evidence" value="ECO:0007669"/>
    <property type="project" value="UniProtKB-KW"/>
</dbReference>
<keyword evidence="1" id="KW-0479">Metal-binding</keyword>
<dbReference type="Pfam" id="PF07687">
    <property type="entry name" value="M20_dimer"/>
    <property type="match status" value="1"/>
</dbReference>
<dbReference type="EMBL" id="VLXZ01000001">
    <property type="protein sequence ID" value="TSB48293.1"/>
    <property type="molecule type" value="Genomic_DNA"/>
</dbReference>
<reference evidence="3 4" key="1">
    <citation type="submission" date="2019-07" db="EMBL/GenBank/DDBJ databases">
        <authorList>
            <person name="Park Y.J."/>
            <person name="Jeong S.E."/>
            <person name="Jung H.S."/>
        </authorList>
    </citation>
    <scope>NUCLEOTIDE SEQUENCE [LARGE SCALE GENOMIC DNA]</scope>
    <source>
        <strain evidence="4">P16(2019)</strain>
    </source>
</reference>
<evidence type="ECO:0000313" key="3">
    <source>
        <dbReference type="EMBL" id="TSB48293.1"/>
    </source>
</evidence>
<evidence type="ECO:0000313" key="4">
    <source>
        <dbReference type="Proteomes" id="UP000318521"/>
    </source>
</evidence>
<dbReference type="NCBIfam" id="TIGR01891">
    <property type="entry name" value="amidohydrolases"/>
    <property type="match status" value="1"/>
</dbReference>
<comment type="cofactor">
    <cofactor evidence="1">
        <name>Mn(2+)</name>
        <dbReference type="ChEBI" id="CHEBI:29035"/>
    </cofactor>
    <text evidence="1">The Mn(2+) ion enhances activity.</text>
</comment>
<dbReference type="PANTHER" id="PTHR11014:SF63">
    <property type="entry name" value="METALLOPEPTIDASE, PUTATIVE (AFU_ORTHOLOGUE AFUA_6G09600)-RELATED"/>
    <property type="match status" value="1"/>
</dbReference>
<evidence type="ECO:0000259" key="2">
    <source>
        <dbReference type="Pfam" id="PF07687"/>
    </source>
</evidence>
<name>A0A554A3M9_9BACI</name>
<keyword evidence="4" id="KW-1185">Reference proteome</keyword>
<dbReference type="InterPro" id="IPR002933">
    <property type="entry name" value="Peptidase_M20"/>
</dbReference>
<dbReference type="Proteomes" id="UP000318521">
    <property type="component" value="Unassembled WGS sequence"/>
</dbReference>
<feature type="binding site" evidence="1">
    <location>
        <position position="105"/>
    </location>
    <ligand>
        <name>Mn(2+)</name>
        <dbReference type="ChEBI" id="CHEBI:29035"/>
        <label>2</label>
    </ligand>
</feature>
<dbReference type="GO" id="GO:0016787">
    <property type="term" value="F:hydrolase activity"/>
    <property type="evidence" value="ECO:0007669"/>
    <property type="project" value="UniProtKB-KW"/>
</dbReference>
<dbReference type="OrthoDB" id="9776731at2"/>